<protein>
    <recommendedName>
        <fullName evidence="2">DRTGG domain-containing protein</fullName>
    </recommendedName>
</protein>
<dbReference type="Proteomes" id="UP000396862">
    <property type="component" value="Unassembled WGS sequence"/>
</dbReference>
<keyword evidence="4" id="KW-1185">Reference proteome</keyword>
<reference evidence="3 4" key="1">
    <citation type="submission" date="2019-10" db="EMBL/GenBank/DDBJ databases">
        <title>Prolixibacter strains distinguished by the presence of nitrate reductase genes were adept at nitrate-dependent anaerobic corrosion of metallic iron and carbon steel.</title>
        <authorList>
            <person name="Iino T."/>
            <person name="Shono N."/>
            <person name="Ito K."/>
            <person name="Nakamura R."/>
            <person name="Sueoka K."/>
            <person name="Harayama S."/>
            <person name="Ohkuma M."/>
        </authorList>
    </citation>
    <scope>NUCLEOTIDE SEQUENCE [LARGE SCALE GENOMIC DNA]</scope>
    <source>
        <strain evidence="3 4">MIC1-1</strain>
    </source>
</reference>
<dbReference type="EMBL" id="BLAU01000001">
    <property type="protein sequence ID" value="GET19768.1"/>
    <property type="molecule type" value="Genomic_DNA"/>
</dbReference>
<sequence>MRQEAAEKRNQTKNNLDRMTVKDVQKALELEVFGGKKGLDSEVTGGYVSDLLSDVMGNATEGLAWITLQTHLNVMAIASLKDLSTVILVNGNKPEEDMLEKANEENIPVLGTKLSTFEIAGKLYQLLNS</sequence>
<dbReference type="Gene3D" id="3.40.1390.20">
    <property type="entry name" value="HprK N-terminal domain-like"/>
    <property type="match status" value="1"/>
</dbReference>
<evidence type="ECO:0000256" key="1">
    <source>
        <dbReference type="ARBA" id="ARBA00011643"/>
    </source>
</evidence>
<feature type="domain" description="DRTGG" evidence="2">
    <location>
        <begin position="74"/>
        <end position="125"/>
    </location>
</feature>
<proteinExistence type="predicted"/>
<name>A0ABQ0ZEL0_9BACT</name>
<evidence type="ECO:0000313" key="3">
    <source>
        <dbReference type="EMBL" id="GET19768.1"/>
    </source>
</evidence>
<accession>A0ABQ0ZEL0</accession>
<dbReference type="SUPFAM" id="SSF75138">
    <property type="entry name" value="HprK N-terminal domain-like"/>
    <property type="match status" value="1"/>
</dbReference>
<gene>
    <name evidence="3" type="ORF">JCM18694_00140</name>
</gene>
<dbReference type="InterPro" id="IPR028979">
    <property type="entry name" value="Ser_kin/Pase_Hpr-like_N_sf"/>
</dbReference>
<dbReference type="Pfam" id="PF07085">
    <property type="entry name" value="DRTGG"/>
    <property type="match status" value="1"/>
</dbReference>
<organism evidence="3 4">
    <name type="scientific">Prolixibacter denitrificans</name>
    <dbReference type="NCBI Taxonomy" id="1541063"/>
    <lineage>
        <taxon>Bacteria</taxon>
        <taxon>Pseudomonadati</taxon>
        <taxon>Bacteroidota</taxon>
        <taxon>Bacteroidia</taxon>
        <taxon>Marinilabiliales</taxon>
        <taxon>Prolixibacteraceae</taxon>
        <taxon>Prolixibacter</taxon>
    </lineage>
</organism>
<comment type="caution">
    <text evidence="3">The sequence shown here is derived from an EMBL/GenBank/DDBJ whole genome shotgun (WGS) entry which is preliminary data.</text>
</comment>
<evidence type="ECO:0000313" key="4">
    <source>
        <dbReference type="Proteomes" id="UP000396862"/>
    </source>
</evidence>
<comment type="subunit">
    <text evidence="1">Homohexamer.</text>
</comment>
<dbReference type="InterPro" id="IPR010766">
    <property type="entry name" value="DRTGG"/>
</dbReference>
<evidence type="ECO:0000259" key="2">
    <source>
        <dbReference type="Pfam" id="PF07085"/>
    </source>
</evidence>